<reference evidence="2" key="1">
    <citation type="journal article" date="2020" name="Stud. Mycol.">
        <title>101 Dothideomycetes genomes: a test case for predicting lifestyles and emergence of pathogens.</title>
        <authorList>
            <person name="Haridas S."/>
            <person name="Albert R."/>
            <person name="Binder M."/>
            <person name="Bloem J."/>
            <person name="Labutti K."/>
            <person name="Salamov A."/>
            <person name="Andreopoulos B."/>
            <person name="Baker S."/>
            <person name="Barry K."/>
            <person name="Bills G."/>
            <person name="Bluhm B."/>
            <person name="Cannon C."/>
            <person name="Castanera R."/>
            <person name="Culley D."/>
            <person name="Daum C."/>
            <person name="Ezra D."/>
            <person name="Gonzalez J."/>
            <person name="Henrissat B."/>
            <person name="Kuo A."/>
            <person name="Liang C."/>
            <person name="Lipzen A."/>
            <person name="Lutzoni F."/>
            <person name="Magnuson J."/>
            <person name="Mondo S."/>
            <person name="Nolan M."/>
            <person name="Ohm R."/>
            <person name="Pangilinan J."/>
            <person name="Park H.-J."/>
            <person name="Ramirez L."/>
            <person name="Alfaro M."/>
            <person name="Sun H."/>
            <person name="Tritt A."/>
            <person name="Yoshinaga Y."/>
            <person name="Zwiers L.-H."/>
            <person name="Turgeon B."/>
            <person name="Goodwin S."/>
            <person name="Spatafora J."/>
            <person name="Crous P."/>
            <person name="Grigoriev I."/>
        </authorList>
    </citation>
    <scope>NUCLEOTIDE SEQUENCE</scope>
    <source>
        <strain evidence="2">CBS 122367</strain>
    </source>
</reference>
<sequence length="127" mass="13965">MSRYFKASSVIIPALLILALAPPRATSAPQGPPAGHGAYLCAGESWEKPCRWYSRNELGDQKCIQTDQNVRSVGPDPGVFCIAYQTADCKEEVWFPLPPPGLPYDTINNPGEINLDVDVKSFKCRQI</sequence>
<keyword evidence="3" id="KW-1185">Reference proteome</keyword>
<keyword evidence="1" id="KW-0732">Signal</keyword>
<dbReference type="AlphaFoldDB" id="A0A6G1JHY2"/>
<dbReference type="EMBL" id="MU005571">
    <property type="protein sequence ID" value="KAF2689851.1"/>
    <property type="molecule type" value="Genomic_DNA"/>
</dbReference>
<evidence type="ECO:0008006" key="4">
    <source>
        <dbReference type="Google" id="ProtNLM"/>
    </source>
</evidence>
<dbReference type="OrthoDB" id="2910287at2759"/>
<gene>
    <name evidence="2" type="ORF">K458DRAFT_382979</name>
</gene>
<organism evidence="2 3">
    <name type="scientific">Lentithecium fluviatile CBS 122367</name>
    <dbReference type="NCBI Taxonomy" id="1168545"/>
    <lineage>
        <taxon>Eukaryota</taxon>
        <taxon>Fungi</taxon>
        <taxon>Dikarya</taxon>
        <taxon>Ascomycota</taxon>
        <taxon>Pezizomycotina</taxon>
        <taxon>Dothideomycetes</taxon>
        <taxon>Pleosporomycetidae</taxon>
        <taxon>Pleosporales</taxon>
        <taxon>Massarineae</taxon>
        <taxon>Lentitheciaceae</taxon>
        <taxon>Lentithecium</taxon>
    </lineage>
</organism>
<evidence type="ECO:0000313" key="3">
    <source>
        <dbReference type="Proteomes" id="UP000799291"/>
    </source>
</evidence>
<accession>A0A6G1JHY2</accession>
<dbReference type="Proteomes" id="UP000799291">
    <property type="component" value="Unassembled WGS sequence"/>
</dbReference>
<protein>
    <recommendedName>
        <fullName evidence="4">Secreted protein</fullName>
    </recommendedName>
</protein>
<proteinExistence type="predicted"/>
<evidence type="ECO:0000313" key="2">
    <source>
        <dbReference type="EMBL" id="KAF2689851.1"/>
    </source>
</evidence>
<evidence type="ECO:0000256" key="1">
    <source>
        <dbReference type="SAM" id="SignalP"/>
    </source>
</evidence>
<feature type="chain" id="PRO_5026018441" description="Secreted protein" evidence="1">
    <location>
        <begin position="28"/>
        <end position="127"/>
    </location>
</feature>
<name>A0A6G1JHY2_9PLEO</name>
<feature type="signal peptide" evidence="1">
    <location>
        <begin position="1"/>
        <end position="27"/>
    </location>
</feature>